<gene>
    <name evidence="2" type="primary">ORF24475</name>
</gene>
<feature type="compositionally biased region" description="Basic residues" evidence="1">
    <location>
        <begin position="41"/>
        <end position="51"/>
    </location>
</feature>
<evidence type="ECO:0000313" key="2">
    <source>
        <dbReference type="EMBL" id="CEK55141.1"/>
    </source>
</evidence>
<sequence length="65" mass="7794">HQEKSGYIISDEQMVQTHKQIMKRQCLKWQNYYKKVSGFKAKGRSHKKRKNYSSSERHPVLKATQ</sequence>
<protein>
    <submittedName>
        <fullName evidence="2">Uncharacterized protein</fullName>
    </submittedName>
</protein>
<feature type="region of interest" description="Disordered" evidence="1">
    <location>
        <begin position="40"/>
        <end position="65"/>
    </location>
</feature>
<proteinExistence type="predicted"/>
<dbReference type="AlphaFoldDB" id="A0A0B6YH70"/>
<reference evidence="2" key="1">
    <citation type="submission" date="2014-12" db="EMBL/GenBank/DDBJ databases">
        <title>Insight into the proteome of Arion vulgaris.</title>
        <authorList>
            <person name="Aradska J."/>
            <person name="Bulat T."/>
            <person name="Smidak R."/>
            <person name="Sarate P."/>
            <person name="Gangsoo J."/>
            <person name="Sialana F."/>
            <person name="Bilban M."/>
            <person name="Lubec G."/>
        </authorList>
    </citation>
    <scope>NUCLEOTIDE SEQUENCE</scope>
    <source>
        <tissue evidence="2">Skin</tissue>
    </source>
</reference>
<dbReference type="EMBL" id="HACG01008276">
    <property type="protein sequence ID" value="CEK55141.1"/>
    <property type="molecule type" value="Transcribed_RNA"/>
</dbReference>
<organism evidence="2">
    <name type="scientific">Arion vulgaris</name>
    <dbReference type="NCBI Taxonomy" id="1028688"/>
    <lineage>
        <taxon>Eukaryota</taxon>
        <taxon>Metazoa</taxon>
        <taxon>Spiralia</taxon>
        <taxon>Lophotrochozoa</taxon>
        <taxon>Mollusca</taxon>
        <taxon>Gastropoda</taxon>
        <taxon>Heterobranchia</taxon>
        <taxon>Euthyneura</taxon>
        <taxon>Panpulmonata</taxon>
        <taxon>Eupulmonata</taxon>
        <taxon>Stylommatophora</taxon>
        <taxon>Helicina</taxon>
        <taxon>Arionoidea</taxon>
        <taxon>Arionidae</taxon>
        <taxon>Arion</taxon>
    </lineage>
</organism>
<feature type="non-terminal residue" evidence="2">
    <location>
        <position position="1"/>
    </location>
</feature>
<evidence type="ECO:0000256" key="1">
    <source>
        <dbReference type="SAM" id="MobiDB-lite"/>
    </source>
</evidence>
<accession>A0A0B6YH70</accession>
<name>A0A0B6YH70_9EUPU</name>